<protein>
    <submittedName>
        <fullName evidence="7">ABC transmembrane type-1 domain-containing protein</fullName>
    </submittedName>
</protein>
<dbReference type="PANTHER" id="PTHR23507">
    <property type="entry name" value="ZGC:174356"/>
    <property type="match status" value="1"/>
</dbReference>
<reference evidence="7" key="1">
    <citation type="submission" date="2016-11" db="UniProtKB">
        <authorList>
            <consortium name="WormBaseParasite"/>
        </authorList>
    </citation>
    <scope>IDENTIFICATION</scope>
</reference>
<evidence type="ECO:0000256" key="3">
    <source>
        <dbReference type="ARBA" id="ARBA00022989"/>
    </source>
</evidence>
<proteinExistence type="predicted"/>
<evidence type="ECO:0000313" key="6">
    <source>
        <dbReference type="Proteomes" id="UP000095284"/>
    </source>
</evidence>
<dbReference type="Proteomes" id="UP000095284">
    <property type="component" value="Unplaced"/>
</dbReference>
<dbReference type="WBParaSite" id="BXY_1244800.1">
    <property type="protein sequence ID" value="BXY_1244800.1"/>
    <property type="gene ID" value="BXY_1244800"/>
</dbReference>
<evidence type="ECO:0000256" key="1">
    <source>
        <dbReference type="ARBA" id="ARBA00004141"/>
    </source>
</evidence>
<evidence type="ECO:0000256" key="5">
    <source>
        <dbReference type="SAM" id="Phobius"/>
    </source>
</evidence>
<sequence length="90" mass="10045">MHALTNPLIFTLYSCLVDGQETGRVFALDSILQQVASFLKTAVLQTIYTHTLNWYQGFIWIILSVMAIISAIIMTGIHVVLHKSNPDIAI</sequence>
<organism evidence="6 7">
    <name type="scientific">Bursaphelenchus xylophilus</name>
    <name type="common">Pinewood nematode worm</name>
    <name type="synonym">Aphelenchoides xylophilus</name>
    <dbReference type="NCBI Taxonomy" id="6326"/>
    <lineage>
        <taxon>Eukaryota</taxon>
        <taxon>Metazoa</taxon>
        <taxon>Ecdysozoa</taxon>
        <taxon>Nematoda</taxon>
        <taxon>Chromadorea</taxon>
        <taxon>Rhabditida</taxon>
        <taxon>Tylenchina</taxon>
        <taxon>Tylenchomorpha</taxon>
        <taxon>Aphelenchoidea</taxon>
        <taxon>Aphelenchoididae</taxon>
        <taxon>Bursaphelenchus</taxon>
    </lineage>
</organism>
<name>A0A1I7SHD2_BURXY</name>
<feature type="transmembrane region" description="Helical" evidence="5">
    <location>
        <begin position="58"/>
        <end position="81"/>
    </location>
</feature>
<dbReference type="SUPFAM" id="SSF103473">
    <property type="entry name" value="MFS general substrate transporter"/>
    <property type="match status" value="1"/>
</dbReference>
<keyword evidence="2 5" id="KW-0812">Transmembrane</keyword>
<keyword evidence="4 5" id="KW-0472">Membrane</keyword>
<comment type="subcellular location">
    <subcellularLocation>
        <location evidence="1">Membrane</location>
        <topology evidence="1">Multi-pass membrane protein</topology>
    </subcellularLocation>
</comment>
<dbReference type="GO" id="GO:0016020">
    <property type="term" value="C:membrane"/>
    <property type="evidence" value="ECO:0007669"/>
    <property type="project" value="UniProtKB-SubCell"/>
</dbReference>
<evidence type="ECO:0000256" key="2">
    <source>
        <dbReference type="ARBA" id="ARBA00022692"/>
    </source>
</evidence>
<dbReference type="PANTHER" id="PTHR23507:SF11">
    <property type="entry name" value="SOLUTE CARRIER FAMILY RELATED"/>
    <property type="match status" value="1"/>
</dbReference>
<accession>A0A1I7SHD2</accession>
<evidence type="ECO:0000256" key="4">
    <source>
        <dbReference type="ARBA" id="ARBA00023136"/>
    </source>
</evidence>
<dbReference type="InterPro" id="IPR036259">
    <property type="entry name" value="MFS_trans_sf"/>
</dbReference>
<dbReference type="AlphaFoldDB" id="A0A1I7SHD2"/>
<keyword evidence="3 5" id="KW-1133">Transmembrane helix</keyword>
<dbReference type="GO" id="GO:0022857">
    <property type="term" value="F:transmembrane transporter activity"/>
    <property type="evidence" value="ECO:0007669"/>
    <property type="project" value="TreeGrafter"/>
</dbReference>
<evidence type="ECO:0000313" key="7">
    <source>
        <dbReference type="WBParaSite" id="BXY_1244800.1"/>
    </source>
</evidence>